<name>A0A6B2L6I6_9EUKA</name>
<dbReference type="PROSITE" id="PS00094">
    <property type="entry name" value="C5_MTASE_1"/>
    <property type="match status" value="1"/>
</dbReference>
<dbReference type="GO" id="GO:0003886">
    <property type="term" value="F:DNA (cytosine-5-)-methyltransferase activity"/>
    <property type="evidence" value="ECO:0007669"/>
    <property type="project" value="UniProtKB-EC"/>
</dbReference>
<evidence type="ECO:0000256" key="1">
    <source>
        <dbReference type="ARBA" id="ARBA00022603"/>
    </source>
</evidence>
<evidence type="ECO:0000256" key="6">
    <source>
        <dbReference type="RuleBase" id="RU000417"/>
    </source>
</evidence>
<accession>A0A6B2L6I6</accession>
<dbReference type="SUPFAM" id="SSF53335">
    <property type="entry name" value="S-adenosyl-L-methionine-dependent methyltransferases"/>
    <property type="match status" value="1"/>
</dbReference>
<sequence length="371" mass="41311">MGLEAIGGKIAFVSEIDKKAQSTYCANFKEDGCVLCGDITEIDSSFIPRHDILTAGFPCQSFSKAGPAKGFSDPRGTLFREITRVLRDCKPKALILENVSALVTHENGATFDIILSEIVSAGYIVNYRILNTSWVTPQHRERVYIIGFRSDLSETVLSSFEWPVFPIIPVTVKDILEDSRVGISEDEDKYGLTEKQWETIQKMETDVNKRMVKLDGKARTLMSHYKKSCYLYSEFVPRDNGLRPRFYTPRECARLQGFPEDFILTSCGPDPNRIYYQLGNTVCPIIISALAVKVLKVLETHQGNPPNVTPDTKGMDAVMSLLLSSSPNPQASLPNGQSLQQIANLFLSSDPSINTTNGQGPIEWRSNKSQV</sequence>
<dbReference type="InterPro" id="IPR018117">
    <property type="entry name" value="C5_DNA_meth_AS"/>
</dbReference>
<organism evidence="7">
    <name type="scientific">Arcella intermedia</name>
    <dbReference type="NCBI Taxonomy" id="1963864"/>
    <lineage>
        <taxon>Eukaryota</taxon>
        <taxon>Amoebozoa</taxon>
        <taxon>Tubulinea</taxon>
        <taxon>Elardia</taxon>
        <taxon>Arcellinida</taxon>
        <taxon>Sphaerothecina</taxon>
        <taxon>Arcellidae</taxon>
        <taxon>Arcella</taxon>
    </lineage>
</organism>
<dbReference type="PANTHER" id="PTHR46098:SF1">
    <property type="entry name" value="TRNA (CYTOSINE(38)-C(5))-METHYLTRANSFERASE"/>
    <property type="match status" value="1"/>
</dbReference>
<keyword evidence="2 4" id="KW-0808">Transferase</keyword>
<reference evidence="7" key="1">
    <citation type="journal article" date="2020" name="J. Eukaryot. Microbiol.">
        <title>De novo Sequencing, Assembly and Annotation of the Transcriptome for the Free-Living Testate Amoeba Arcella intermedia.</title>
        <authorList>
            <person name="Ribeiro G.M."/>
            <person name="Porfirio-Sousa A.L."/>
            <person name="Maurer-Alcala X.X."/>
            <person name="Katz L.A."/>
            <person name="Lahr D.J.G."/>
        </authorList>
    </citation>
    <scope>NUCLEOTIDE SEQUENCE</scope>
</reference>
<dbReference type="InterPro" id="IPR050750">
    <property type="entry name" value="C5-MTase"/>
</dbReference>
<protein>
    <recommendedName>
        <fullName evidence="6">Cytosine-specific methyltransferase</fullName>
        <ecNumber evidence="6">2.1.1.37</ecNumber>
    </recommendedName>
</protein>
<evidence type="ECO:0000256" key="5">
    <source>
        <dbReference type="RuleBase" id="RU000416"/>
    </source>
</evidence>
<evidence type="ECO:0000256" key="4">
    <source>
        <dbReference type="PROSITE-ProRule" id="PRU01016"/>
    </source>
</evidence>
<dbReference type="PANTHER" id="PTHR46098">
    <property type="entry name" value="TRNA (CYTOSINE(38)-C(5))-METHYLTRANSFERASE"/>
    <property type="match status" value="1"/>
</dbReference>
<comment type="similarity">
    <text evidence="4 5">Belongs to the class I-like SAM-binding methyltransferase superfamily. C5-methyltransferase family.</text>
</comment>
<dbReference type="Gene3D" id="3.90.120.10">
    <property type="entry name" value="DNA Methylase, subunit A, domain 2"/>
    <property type="match status" value="1"/>
</dbReference>
<dbReference type="InterPro" id="IPR001525">
    <property type="entry name" value="C5_MeTfrase"/>
</dbReference>
<dbReference type="EMBL" id="GIBP01003551">
    <property type="protein sequence ID" value="NDV32520.1"/>
    <property type="molecule type" value="Transcribed_RNA"/>
</dbReference>
<dbReference type="AlphaFoldDB" id="A0A6B2L6I6"/>
<keyword evidence="1 4" id="KW-0489">Methyltransferase</keyword>
<dbReference type="Gene3D" id="3.40.50.150">
    <property type="entry name" value="Vaccinia Virus protein VP39"/>
    <property type="match status" value="1"/>
</dbReference>
<dbReference type="PRINTS" id="PR00105">
    <property type="entry name" value="C5METTRFRASE"/>
</dbReference>
<dbReference type="CDD" id="cd00315">
    <property type="entry name" value="Cyt_C5_DNA_methylase"/>
    <property type="match status" value="1"/>
</dbReference>
<dbReference type="Pfam" id="PF00145">
    <property type="entry name" value="DNA_methylase"/>
    <property type="match status" value="1"/>
</dbReference>
<dbReference type="NCBIfam" id="TIGR00675">
    <property type="entry name" value="dcm"/>
    <property type="match status" value="1"/>
</dbReference>
<evidence type="ECO:0000256" key="2">
    <source>
        <dbReference type="ARBA" id="ARBA00022679"/>
    </source>
</evidence>
<comment type="catalytic activity">
    <reaction evidence="6">
        <text>a 2'-deoxycytidine in DNA + S-adenosyl-L-methionine = a 5-methyl-2'-deoxycytidine in DNA + S-adenosyl-L-homocysteine + H(+)</text>
        <dbReference type="Rhea" id="RHEA:13681"/>
        <dbReference type="Rhea" id="RHEA-COMP:11369"/>
        <dbReference type="Rhea" id="RHEA-COMP:11370"/>
        <dbReference type="ChEBI" id="CHEBI:15378"/>
        <dbReference type="ChEBI" id="CHEBI:57856"/>
        <dbReference type="ChEBI" id="CHEBI:59789"/>
        <dbReference type="ChEBI" id="CHEBI:85452"/>
        <dbReference type="ChEBI" id="CHEBI:85454"/>
        <dbReference type="EC" id="2.1.1.37"/>
    </reaction>
</comment>
<proteinExistence type="inferred from homology"/>
<feature type="active site" evidence="4">
    <location>
        <position position="59"/>
    </location>
</feature>
<dbReference type="InterPro" id="IPR029063">
    <property type="entry name" value="SAM-dependent_MTases_sf"/>
</dbReference>
<dbReference type="GO" id="GO:0032259">
    <property type="term" value="P:methylation"/>
    <property type="evidence" value="ECO:0007669"/>
    <property type="project" value="UniProtKB-KW"/>
</dbReference>
<dbReference type="PROSITE" id="PS51679">
    <property type="entry name" value="SAM_MT_C5"/>
    <property type="match status" value="1"/>
</dbReference>
<evidence type="ECO:0000256" key="3">
    <source>
        <dbReference type="ARBA" id="ARBA00022691"/>
    </source>
</evidence>
<dbReference type="EC" id="2.1.1.37" evidence="6"/>
<evidence type="ECO:0000313" key="7">
    <source>
        <dbReference type="EMBL" id="NDV32520.1"/>
    </source>
</evidence>
<keyword evidence="3 4" id="KW-0949">S-adenosyl-L-methionine</keyword>